<organism evidence="1 2">
    <name type="scientific">Methanooceanicella nereidis</name>
    <dbReference type="NCBI Taxonomy" id="2052831"/>
    <lineage>
        <taxon>Archaea</taxon>
        <taxon>Methanobacteriati</taxon>
        <taxon>Methanobacteriota</taxon>
        <taxon>Stenosarchaea group</taxon>
        <taxon>Methanomicrobia</taxon>
        <taxon>Methanocellales</taxon>
        <taxon>Methanocellaceae</taxon>
        <taxon>Methanooceanicella</taxon>
    </lineage>
</organism>
<dbReference type="Proteomes" id="UP001320159">
    <property type="component" value="Unassembled WGS sequence"/>
</dbReference>
<dbReference type="RefSeq" id="WP_230739714.1">
    <property type="nucleotide sequence ID" value="NZ_PGCK01000001.1"/>
</dbReference>
<dbReference type="InterPro" id="IPR018680">
    <property type="entry name" value="DUF2164"/>
</dbReference>
<dbReference type="Pfam" id="PF09932">
    <property type="entry name" value="DUF2164"/>
    <property type="match status" value="1"/>
</dbReference>
<gene>
    <name evidence="1" type="ORF">CUJ83_01355</name>
</gene>
<accession>A0AAP2W3Y2</accession>
<comment type="caution">
    <text evidence="1">The sequence shown here is derived from an EMBL/GenBank/DDBJ whole genome shotgun (WGS) entry which is preliminary data.</text>
</comment>
<sequence length="77" mass="9158">MRHNNNIELTKEKRDDMISVIKDYFLKERDEKIGDLAAGLILEFIIEKLAPEFYNQGVYDSYKFMENNIEDLLSIQK</sequence>
<evidence type="ECO:0000313" key="2">
    <source>
        <dbReference type="Proteomes" id="UP001320159"/>
    </source>
</evidence>
<dbReference type="AlphaFoldDB" id="A0AAP2W3Y2"/>
<name>A0AAP2W3Y2_9EURY</name>
<proteinExistence type="predicted"/>
<keyword evidence="2" id="KW-1185">Reference proteome</keyword>
<protein>
    <submittedName>
        <fullName evidence="1">DUF2164 domain-containing protein</fullName>
    </submittedName>
</protein>
<reference evidence="1 2" key="1">
    <citation type="submission" date="2017-11" db="EMBL/GenBank/DDBJ databases">
        <title>Isolation and Characterization of Family Methanocellaceae Species from Potential Methane Hydrate Area Offshore Southwestern Taiwan.</title>
        <authorList>
            <person name="Zhang W.-L."/>
            <person name="Chen W.-C."/>
            <person name="Lai M.-C."/>
            <person name="Chen S.-C."/>
        </authorList>
    </citation>
    <scope>NUCLEOTIDE SEQUENCE [LARGE SCALE GENOMIC DNA]</scope>
    <source>
        <strain evidence="1 2">CWC-04</strain>
    </source>
</reference>
<evidence type="ECO:0000313" key="1">
    <source>
        <dbReference type="EMBL" id="MCD1293640.1"/>
    </source>
</evidence>
<dbReference type="EMBL" id="PGCK01000001">
    <property type="protein sequence ID" value="MCD1293640.1"/>
    <property type="molecule type" value="Genomic_DNA"/>
</dbReference>